<dbReference type="Pfam" id="PF12833">
    <property type="entry name" value="HTH_18"/>
    <property type="match status" value="1"/>
</dbReference>
<dbReference type="SMART" id="SM00342">
    <property type="entry name" value="HTH_ARAC"/>
    <property type="match status" value="1"/>
</dbReference>
<dbReference type="InterPro" id="IPR001789">
    <property type="entry name" value="Sig_transdc_resp-reg_receiver"/>
</dbReference>
<dbReference type="PANTHER" id="PTHR42713:SF3">
    <property type="entry name" value="TRANSCRIPTIONAL REGULATORY PROTEIN HPTR"/>
    <property type="match status" value="1"/>
</dbReference>
<evidence type="ECO:0000256" key="6">
    <source>
        <dbReference type="ARBA" id="ARBA00023125"/>
    </source>
</evidence>
<feature type="modified residue" description="4-aspartylphosphate" evidence="8">
    <location>
        <position position="55"/>
    </location>
</feature>
<dbReference type="RefSeq" id="WP_029565238.1">
    <property type="nucleotide sequence ID" value="NZ_JNVC02000001.1"/>
</dbReference>
<evidence type="ECO:0000313" key="11">
    <source>
        <dbReference type="EMBL" id="KEZ53627.1"/>
    </source>
</evidence>
<dbReference type="Pfam" id="PF00072">
    <property type="entry name" value="Response_reg"/>
    <property type="match status" value="1"/>
</dbReference>
<name>A0A084H215_METID</name>
<gene>
    <name evidence="11" type="ORF">GS18_0201190</name>
</gene>
<accession>A0A084H215</accession>
<dbReference type="GO" id="GO:0003700">
    <property type="term" value="F:DNA-binding transcription factor activity"/>
    <property type="evidence" value="ECO:0007669"/>
    <property type="project" value="InterPro"/>
</dbReference>
<evidence type="ECO:0000256" key="1">
    <source>
        <dbReference type="ARBA" id="ARBA00004496"/>
    </source>
</evidence>
<dbReference type="SMART" id="SM00448">
    <property type="entry name" value="REC"/>
    <property type="match status" value="1"/>
</dbReference>
<dbReference type="InterPro" id="IPR011006">
    <property type="entry name" value="CheY-like_superfamily"/>
</dbReference>
<dbReference type="SUPFAM" id="SSF52172">
    <property type="entry name" value="CheY-like"/>
    <property type="match status" value="1"/>
</dbReference>
<dbReference type="PRINTS" id="PR00032">
    <property type="entry name" value="HTHARAC"/>
</dbReference>
<dbReference type="GO" id="GO:0000160">
    <property type="term" value="P:phosphorelay signal transduction system"/>
    <property type="evidence" value="ECO:0007669"/>
    <property type="project" value="UniProtKB-KW"/>
</dbReference>
<dbReference type="Gene3D" id="1.10.10.60">
    <property type="entry name" value="Homeodomain-like"/>
    <property type="match status" value="2"/>
</dbReference>
<evidence type="ECO:0008006" key="13">
    <source>
        <dbReference type="Google" id="ProtNLM"/>
    </source>
</evidence>
<dbReference type="OrthoDB" id="342399at2"/>
<keyword evidence="2" id="KW-0963">Cytoplasm</keyword>
<dbReference type="CDD" id="cd17536">
    <property type="entry name" value="REC_YesN-like"/>
    <property type="match status" value="1"/>
</dbReference>
<evidence type="ECO:0000259" key="10">
    <source>
        <dbReference type="PROSITE" id="PS50110"/>
    </source>
</evidence>
<keyword evidence="6" id="KW-0238">DNA-binding</keyword>
<evidence type="ECO:0000256" key="7">
    <source>
        <dbReference type="ARBA" id="ARBA00023163"/>
    </source>
</evidence>
<feature type="domain" description="Response regulatory" evidence="10">
    <location>
        <begin position="3"/>
        <end position="120"/>
    </location>
</feature>
<evidence type="ECO:0000313" key="12">
    <source>
        <dbReference type="Proteomes" id="UP000028549"/>
    </source>
</evidence>
<dbReference type="InterPro" id="IPR051552">
    <property type="entry name" value="HptR"/>
</dbReference>
<dbReference type="InterPro" id="IPR009057">
    <property type="entry name" value="Homeodomain-like_sf"/>
</dbReference>
<dbReference type="GO" id="GO:0005737">
    <property type="term" value="C:cytoplasm"/>
    <property type="evidence" value="ECO:0007669"/>
    <property type="project" value="UniProtKB-SubCell"/>
</dbReference>
<dbReference type="EMBL" id="JNVC02000001">
    <property type="protein sequence ID" value="KEZ53627.1"/>
    <property type="molecule type" value="Genomic_DNA"/>
</dbReference>
<keyword evidence="7" id="KW-0804">Transcription</keyword>
<dbReference type="PROSITE" id="PS01124">
    <property type="entry name" value="HTH_ARAC_FAMILY_2"/>
    <property type="match status" value="1"/>
</dbReference>
<comment type="caution">
    <text evidence="11">The sequence shown here is derived from an EMBL/GenBank/DDBJ whole genome shotgun (WGS) entry which is preliminary data.</text>
</comment>
<keyword evidence="4" id="KW-0902">Two-component regulatory system</keyword>
<evidence type="ECO:0000256" key="5">
    <source>
        <dbReference type="ARBA" id="ARBA00023015"/>
    </source>
</evidence>
<dbReference type="PROSITE" id="PS50110">
    <property type="entry name" value="RESPONSE_REGULATORY"/>
    <property type="match status" value="1"/>
</dbReference>
<evidence type="ECO:0000256" key="2">
    <source>
        <dbReference type="ARBA" id="ARBA00022490"/>
    </source>
</evidence>
<dbReference type="Gene3D" id="3.40.50.2300">
    <property type="match status" value="1"/>
</dbReference>
<dbReference type="PROSITE" id="PS00041">
    <property type="entry name" value="HTH_ARAC_FAMILY_1"/>
    <property type="match status" value="1"/>
</dbReference>
<protein>
    <recommendedName>
        <fullName evidence="13">AraC family transcriptional regulator</fullName>
    </recommendedName>
</protein>
<dbReference type="GO" id="GO:0043565">
    <property type="term" value="F:sequence-specific DNA binding"/>
    <property type="evidence" value="ECO:0007669"/>
    <property type="project" value="InterPro"/>
</dbReference>
<dbReference type="PANTHER" id="PTHR42713">
    <property type="entry name" value="HISTIDINE KINASE-RELATED"/>
    <property type="match status" value="1"/>
</dbReference>
<reference evidence="11 12" key="1">
    <citation type="journal article" date="2005" name="Int. J. Syst. Evol. Microbiol.">
        <title>Bacillus cibi sp. nov., isolated from jeotgal, a traditional Korean fermented seafood.</title>
        <authorList>
            <person name="Yoon J.H."/>
            <person name="Lee C.H."/>
            <person name="Oh T.K."/>
        </authorList>
    </citation>
    <scope>NUCLEOTIDE SEQUENCE [LARGE SCALE GENOMIC DNA]</scope>
    <source>
        <strain evidence="11 12">DSM 16189</strain>
    </source>
</reference>
<evidence type="ECO:0000256" key="8">
    <source>
        <dbReference type="PROSITE-ProRule" id="PRU00169"/>
    </source>
</evidence>
<organism evidence="11 12">
    <name type="scientific">Metabacillus indicus</name>
    <name type="common">Bacillus indicus</name>
    <dbReference type="NCBI Taxonomy" id="246786"/>
    <lineage>
        <taxon>Bacteria</taxon>
        <taxon>Bacillati</taxon>
        <taxon>Bacillota</taxon>
        <taxon>Bacilli</taxon>
        <taxon>Bacillales</taxon>
        <taxon>Bacillaceae</taxon>
        <taxon>Metabacillus</taxon>
    </lineage>
</organism>
<sequence length="498" mass="58217">MYNLLIADDESNIRLGIKAMIEREFPGEMNIFLAGDGLMALDIMNREQIDLLITDIKMPRMNGIELIRTLQDADEKPILIILSGYDDFEYTKAAIKCKVKDYLLKPVNRNELFQTVRSSMEDMEKTKSLVQQELEEEQLRQIQYILLNPLLSKERIKEICGESKLEAKSGHYFIAAMNQGRNLFEKAEQVLKKEILFLDQKDRTVILTEDQTVLDMLKQHIPEAEIGCSGQKTDFAEIREAYLEAAEASKYSFVHPRHSFIDYKTVTSKPAADMLPIEEIKKIKNMLGTIREQEIKSLLLKVLDHERITAYSIDYLESIHHEINRIIYEPFFERFGEESKAAFKKLSHMEDLYSFRDFYHYFHETQELILRLHEYMKQLKSISTEQTYMEQALAFIGENYQKDLNLAVVSNHISLNYSYFSHVFKENTGQNFVDYLKKVRIENSKRLLKDPDLKIFEVSDRVGYKNPKQFARVFRELEGISPKEFREAAGISAAKEQT</sequence>
<feature type="domain" description="HTH araC/xylS-type" evidence="9">
    <location>
        <begin position="390"/>
        <end position="488"/>
    </location>
</feature>
<dbReference type="InterPro" id="IPR020449">
    <property type="entry name" value="Tscrpt_reg_AraC-type_HTH"/>
</dbReference>
<dbReference type="Proteomes" id="UP000028549">
    <property type="component" value="Unassembled WGS sequence"/>
</dbReference>
<dbReference type="InterPro" id="IPR018060">
    <property type="entry name" value="HTH_AraC"/>
</dbReference>
<comment type="subcellular location">
    <subcellularLocation>
        <location evidence="1">Cytoplasm</location>
    </subcellularLocation>
</comment>
<keyword evidence="5" id="KW-0805">Transcription regulation</keyword>
<keyword evidence="12" id="KW-1185">Reference proteome</keyword>
<evidence type="ECO:0000256" key="3">
    <source>
        <dbReference type="ARBA" id="ARBA00022553"/>
    </source>
</evidence>
<dbReference type="STRING" id="246786.GS18_0201190"/>
<keyword evidence="3 8" id="KW-0597">Phosphoprotein</keyword>
<dbReference type="InterPro" id="IPR018062">
    <property type="entry name" value="HTH_AraC-typ_CS"/>
</dbReference>
<dbReference type="SUPFAM" id="SSF46689">
    <property type="entry name" value="Homeodomain-like"/>
    <property type="match status" value="2"/>
</dbReference>
<proteinExistence type="predicted"/>
<evidence type="ECO:0000256" key="4">
    <source>
        <dbReference type="ARBA" id="ARBA00023012"/>
    </source>
</evidence>
<dbReference type="AlphaFoldDB" id="A0A084H215"/>
<evidence type="ECO:0000259" key="9">
    <source>
        <dbReference type="PROSITE" id="PS01124"/>
    </source>
</evidence>